<dbReference type="RefSeq" id="WP_106152774.1">
    <property type="nucleotide sequence ID" value="NZ_PVTS01000006.1"/>
</dbReference>
<dbReference type="OrthoDB" id="6286374at2"/>
<keyword evidence="1" id="KW-0472">Membrane</keyword>
<reference evidence="2 3" key="1">
    <citation type="submission" date="2018-07" db="EMBL/GenBank/DDBJ databases">
        <title>Freshwater and sediment microbial communities from various areas in North America, analyzing microbe dynamics in response to fracking.</title>
        <authorList>
            <person name="Lamendella R."/>
        </authorList>
    </citation>
    <scope>NUCLEOTIDE SEQUENCE [LARGE SCALE GENOMIC DNA]</scope>
    <source>
        <strain evidence="2 3">160A</strain>
    </source>
</reference>
<dbReference type="Proteomes" id="UP000252733">
    <property type="component" value="Unassembled WGS sequence"/>
</dbReference>
<comment type="caution">
    <text evidence="2">The sequence shown here is derived from an EMBL/GenBank/DDBJ whole genome shotgun (WGS) entry which is preliminary data.</text>
</comment>
<keyword evidence="3" id="KW-1185">Reference proteome</keyword>
<accession>A0A2T0XN08</accession>
<dbReference type="AlphaFoldDB" id="A0A2T0XN08"/>
<protein>
    <submittedName>
        <fullName evidence="2">Uncharacterized protein</fullName>
    </submittedName>
</protein>
<evidence type="ECO:0000256" key="1">
    <source>
        <dbReference type="SAM" id="Phobius"/>
    </source>
</evidence>
<feature type="transmembrane region" description="Helical" evidence="1">
    <location>
        <begin position="274"/>
        <end position="296"/>
    </location>
</feature>
<keyword evidence="1" id="KW-0812">Transmembrane</keyword>
<dbReference type="EMBL" id="QPIZ01000004">
    <property type="protein sequence ID" value="RCW38378.1"/>
    <property type="molecule type" value="Genomic_DNA"/>
</dbReference>
<proteinExistence type="predicted"/>
<sequence length="329" mass="37221">MIDNPALDIAIGLAFTYGIYSLIATVATEIISTFLKLRGKNLRTAIIRMLDNGTDKNQTTKQLLSTTSDKLETDLSRKFLNQPEIRFLGRISNNGKERCPSYIKPATFARALLNTIDYSWSENTDLTTLKEKLNPDTPTHKLIINMLDEANGDIAKFKELSAQWFNDTMDRASGWYKRKTQLITLIAAAIIVFPLNLNTIEISRKLSSDKEARIEMVEAAGNYIQTYSLVNETNQDNLAKLDSLNNQMQILLAEAGKTESILDMNIQPKTPDQWFVYIFGCLLTVIALSLGAPFWFDLLSRFIKLRNTGVPEKTEIKDSRQIRKVSVKI</sequence>
<feature type="transmembrane region" description="Helical" evidence="1">
    <location>
        <begin position="12"/>
        <end position="35"/>
    </location>
</feature>
<organism evidence="2 3">
    <name type="scientific">Marinilabilia salmonicolor</name>
    <dbReference type="NCBI Taxonomy" id="989"/>
    <lineage>
        <taxon>Bacteria</taxon>
        <taxon>Pseudomonadati</taxon>
        <taxon>Bacteroidota</taxon>
        <taxon>Bacteroidia</taxon>
        <taxon>Marinilabiliales</taxon>
        <taxon>Marinilabiliaceae</taxon>
        <taxon>Marinilabilia</taxon>
    </lineage>
</organism>
<feature type="transmembrane region" description="Helical" evidence="1">
    <location>
        <begin position="182"/>
        <end position="200"/>
    </location>
</feature>
<evidence type="ECO:0000313" key="3">
    <source>
        <dbReference type="Proteomes" id="UP000252733"/>
    </source>
</evidence>
<evidence type="ECO:0000313" key="2">
    <source>
        <dbReference type="EMBL" id="RCW38378.1"/>
    </source>
</evidence>
<keyword evidence="1" id="KW-1133">Transmembrane helix</keyword>
<gene>
    <name evidence="2" type="ORF">DFO77_104136</name>
</gene>
<name>A0A2T0XN08_9BACT</name>